<dbReference type="EMBL" id="BAABHO010000023">
    <property type="protein sequence ID" value="GAA4793032.1"/>
    <property type="molecule type" value="Genomic_DNA"/>
</dbReference>
<organism evidence="3 4">
    <name type="scientific">Actinomycetospora chlora</name>
    <dbReference type="NCBI Taxonomy" id="663608"/>
    <lineage>
        <taxon>Bacteria</taxon>
        <taxon>Bacillati</taxon>
        <taxon>Actinomycetota</taxon>
        <taxon>Actinomycetes</taxon>
        <taxon>Pseudonocardiales</taxon>
        <taxon>Pseudonocardiaceae</taxon>
        <taxon>Actinomycetospora</taxon>
    </lineage>
</organism>
<comment type="caution">
    <text evidence="3">The sequence shown here is derived from an EMBL/GenBank/DDBJ whole genome shotgun (WGS) entry which is preliminary data.</text>
</comment>
<feature type="region of interest" description="Disordered" evidence="1">
    <location>
        <begin position="112"/>
        <end position="144"/>
    </location>
</feature>
<reference evidence="4" key="1">
    <citation type="journal article" date="2019" name="Int. J. Syst. Evol. Microbiol.">
        <title>The Global Catalogue of Microorganisms (GCM) 10K type strain sequencing project: providing services to taxonomists for standard genome sequencing and annotation.</title>
        <authorList>
            <consortium name="The Broad Institute Genomics Platform"/>
            <consortium name="The Broad Institute Genome Sequencing Center for Infectious Disease"/>
            <person name="Wu L."/>
            <person name="Ma J."/>
        </authorList>
    </citation>
    <scope>NUCLEOTIDE SEQUENCE [LARGE SCALE GENOMIC DNA]</scope>
    <source>
        <strain evidence="4">JCM 17979</strain>
    </source>
</reference>
<evidence type="ECO:0000259" key="2">
    <source>
        <dbReference type="PROSITE" id="PS51819"/>
    </source>
</evidence>
<gene>
    <name evidence="3" type="ORF">GCM10023200_30880</name>
</gene>
<keyword evidence="4" id="KW-1185">Reference proteome</keyword>
<dbReference type="InterPro" id="IPR004360">
    <property type="entry name" value="Glyas_Fos-R_dOase_dom"/>
</dbReference>
<name>A0ABP9BBC3_9PSEU</name>
<dbReference type="RefSeq" id="WP_345416420.1">
    <property type="nucleotide sequence ID" value="NZ_BAABHO010000023.1"/>
</dbReference>
<feature type="compositionally biased region" description="Basic and acidic residues" evidence="1">
    <location>
        <begin position="118"/>
        <end position="129"/>
    </location>
</feature>
<dbReference type="Gene3D" id="3.30.720.120">
    <property type="match status" value="1"/>
</dbReference>
<dbReference type="InterPro" id="IPR037523">
    <property type="entry name" value="VOC_core"/>
</dbReference>
<protein>
    <submittedName>
        <fullName evidence="3">VOC family protein</fullName>
    </submittedName>
</protein>
<accession>A0ABP9BBC3</accession>
<dbReference type="PROSITE" id="PS51819">
    <property type="entry name" value="VOC"/>
    <property type="match status" value="1"/>
</dbReference>
<proteinExistence type="predicted"/>
<dbReference type="Proteomes" id="UP001500928">
    <property type="component" value="Unassembled WGS sequence"/>
</dbReference>
<sequence length="144" mass="15160">MATDSTDTKTPPPQVWPTLAAADAPALMAFLREVMGFVEVVAYTDDAGVVHHAELAWPAGGGIMMGQRRPDNEGRVTGPGSFSAYVVLPAAADVDALAARVRADGRGELVAEPFDTDYGSHDTSVRDPEGNTWHVGTYPGAPRP</sequence>
<evidence type="ECO:0000313" key="3">
    <source>
        <dbReference type="EMBL" id="GAA4793032.1"/>
    </source>
</evidence>
<dbReference type="Gene3D" id="3.30.720.110">
    <property type="match status" value="1"/>
</dbReference>
<dbReference type="InterPro" id="IPR029068">
    <property type="entry name" value="Glyas_Bleomycin-R_OHBP_Dase"/>
</dbReference>
<dbReference type="SUPFAM" id="SSF54593">
    <property type="entry name" value="Glyoxalase/Bleomycin resistance protein/Dihydroxybiphenyl dioxygenase"/>
    <property type="match status" value="1"/>
</dbReference>
<dbReference type="Pfam" id="PF00903">
    <property type="entry name" value="Glyoxalase"/>
    <property type="match status" value="1"/>
</dbReference>
<evidence type="ECO:0000313" key="4">
    <source>
        <dbReference type="Proteomes" id="UP001500928"/>
    </source>
</evidence>
<feature type="domain" description="VOC" evidence="2">
    <location>
        <begin position="13"/>
        <end position="138"/>
    </location>
</feature>
<evidence type="ECO:0000256" key="1">
    <source>
        <dbReference type="SAM" id="MobiDB-lite"/>
    </source>
</evidence>